<dbReference type="Pfam" id="PF01850">
    <property type="entry name" value="PIN"/>
    <property type="match status" value="1"/>
</dbReference>
<dbReference type="PANTHER" id="PTHR42188:SF1">
    <property type="entry name" value="23S RRNA-SPECIFIC ENDONUCLEASE VAPC20"/>
    <property type="match status" value="1"/>
</dbReference>
<dbReference type="PANTHER" id="PTHR42188">
    <property type="entry name" value="23S RRNA-SPECIFIC ENDONUCLEASE VAPC20"/>
    <property type="match status" value="1"/>
</dbReference>
<sequence length="146" mass="16746">MTNISMRDEKGLPYIFVDTGAWYALLDKSDANHRAAVKFYDSLVHPLVTSNYIADKVITLVRNRLGYKAAVEIGQKLWDESIANLIRVMPGDEKKAWEIFVGYQDKTFSFTDCTSFALMERMGITEVFAFDEHFTQYGNFIVLPLE</sequence>
<dbReference type="InterPro" id="IPR029060">
    <property type="entry name" value="PIN-like_dom_sf"/>
</dbReference>
<dbReference type="InterPro" id="IPR002716">
    <property type="entry name" value="PIN_dom"/>
</dbReference>
<dbReference type="Gene3D" id="3.40.50.1010">
    <property type="entry name" value="5'-nuclease"/>
    <property type="match status" value="1"/>
</dbReference>
<organism evidence="2">
    <name type="scientific">Candidatus Methanophagaceae archaeon ANME-1 ERB6</name>
    <dbReference type="NCBI Taxonomy" id="2759912"/>
    <lineage>
        <taxon>Archaea</taxon>
        <taxon>Methanobacteriati</taxon>
        <taxon>Methanobacteriota</taxon>
        <taxon>Stenosarchaea group</taxon>
        <taxon>Methanomicrobia</taxon>
        <taxon>Candidatus Methanophagales</taxon>
        <taxon>Candidatus Methanophagaceae</taxon>
    </lineage>
</organism>
<proteinExistence type="predicted"/>
<gene>
    <name evidence="2" type="ORF">CGPAMFBJ_00003</name>
</gene>
<dbReference type="InterPro" id="IPR039018">
    <property type="entry name" value="VapC20-like"/>
</dbReference>
<protein>
    <recommendedName>
        <fullName evidence="1">PIN domain-containing protein</fullName>
    </recommendedName>
</protein>
<reference evidence="2" key="1">
    <citation type="submission" date="2020-06" db="EMBL/GenBank/DDBJ databases">
        <title>Unique genomic features of the anaerobic methanotrophic archaea.</title>
        <authorList>
            <person name="Chadwick G.L."/>
            <person name="Skennerton C.T."/>
            <person name="Laso-Perez R."/>
            <person name="Leu A.O."/>
            <person name="Speth D.R."/>
            <person name="Yu H."/>
            <person name="Morgan-Lang C."/>
            <person name="Hatzenpichler R."/>
            <person name="Goudeau D."/>
            <person name="Malmstrom R."/>
            <person name="Brazelton W.J."/>
            <person name="Woyke T."/>
            <person name="Hallam S.J."/>
            <person name="Tyson G.W."/>
            <person name="Wegener G."/>
            <person name="Boetius A."/>
            <person name="Orphan V."/>
        </authorList>
    </citation>
    <scope>NUCLEOTIDE SEQUENCE</scope>
</reference>
<accession>A0A7G9YV98</accession>
<dbReference type="EMBL" id="MT631493">
    <property type="protein sequence ID" value="QNO51932.1"/>
    <property type="molecule type" value="Genomic_DNA"/>
</dbReference>
<evidence type="ECO:0000313" key="2">
    <source>
        <dbReference type="EMBL" id="QNO51932.1"/>
    </source>
</evidence>
<feature type="domain" description="PIN" evidence="1">
    <location>
        <begin position="15"/>
        <end position="137"/>
    </location>
</feature>
<dbReference type="GO" id="GO:0016075">
    <property type="term" value="P:rRNA catabolic process"/>
    <property type="evidence" value="ECO:0007669"/>
    <property type="project" value="TreeGrafter"/>
</dbReference>
<name>A0A7G9YV98_9EURY</name>
<dbReference type="GO" id="GO:0004521">
    <property type="term" value="F:RNA endonuclease activity"/>
    <property type="evidence" value="ECO:0007669"/>
    <property type="project" value="InterPro"/>
</dbReference>
<dbReference type="SUPFAM" id="SSF88723">
    <property type="entry name" value="PIN domain-like"/>
    <property type="match status" value="1"/>
</dbReference>
<evidence type="ECO:0000259" key="1">
    <source>
        <dbReference type="Pfam" id="PF01850"/>
    </source>
</evidence>
<dbReference type="AlphaFoldDB" id="A0A7G9YV98"/>